<dbReference type="PROSITE" id="PS51257">
    <property type="entry name" value="PROKAR_LIPOPROTEIN"/>
    <property type="match status" value="1"/>
</dbReference>
<evidence type="ECO:0000313" key="4">
    <source>
        <dbReference type="EMBL" id="BBX02438.1"/>
    </source>
</evidence>
<dbReference type="Proteomes" id="UP000466681">
    <property type="component" value="Chromosome"/>
</dbReference>
<organism evidence="4 5">
    <name type="scientific">Mycolicibacterium moriokaense</name>
    <dbReference type="NCBI Taxonomy" id="39691"/>
    <lineage>
        <taxon>Bacteria</taxon>
        <taxon>Bacillati</taxon>
        <taxon>Actinomycetota</taxon>
        <taxon>Actinomycetes</taxon>
        <taxon>Mycobacteriales</taxon>
        <taxon>Mycobacteriaceae</taxon>
        <taxon>Mycolicibacterium</taxon>
    </lineage>
</organism>
<dbReference type="KEGG" id="mmor:MMOR_33740"/>
<gene>
    <name evidence="4" type="ORF">MMOR_33740</name>
</gene>
<reference evidence="4 5" key="1">
    <citation type="journal article" date="2019" name="Emerg. Microbes Infect.">
        <title>Comprehensive subspecies identification of 175 nontuberculous mycobacteria species based on 7547 genomic profiles.</title>
        <authorList>
            <person name="Matsumoto Y."/>
            <person name="Kinjo T."/>
            <person name="Motooka D."/>
            <person name="Nabeya D."/>
            <person name="Jung N."/>
            <person name="Uechi K."/>
            <person name="Horii T."/>
            <person name="Iida T."/>
            <person name="Fujita J."/>
            <person name="Nakamura S."/>
        </authorList>
    </citation>
    <scope>NUCLEOTIDE SEQUENCE [LARGE SCALE GENOMIC DNA]</scope>
    <source>
        <strain evidence="4 5">JCM 6375</strain>
    </source>
</reference>
<feature type="compositionally biased region" description="Polar residues" evidence="1">
    <location>
        <begin position="24"/>
        <end position="53"/>
    </location>
</feature>
<feature type="chain" id="PRO_5042122683" evidence="2">
    <location>
        <begin position="22"/>
        <end position="138"/>
    </location>
</feature>
<evidence type="ECO:0000259" key="3">
    <source>
        <dbReference type="Pfam" id="PF13473"/>
    </source>
</evidence>
<dbReference type="InterPro" id="IPR052721">
    <property type="entry name" value="ET_Amicyanin"/>
</dbReference>
<dbReference type="InterPro" id="IPR028096">
    <property type="entry name" value="EfeO_Cupredoxin"/>
</dbReference>
<dbReference type="RefSeq" id="WP_083150861.1">
    <property type="nucleotide sequence ID" value="NZ_AP022560.1"/>
</dbReference>
<evidence type="ECO:0000313" key="5">
    <source>
        <dbReference type="Proteomes" id="UP000466681"/>
    </source>
</evidence>
<dbReference type="PANTHER" id="PTHR36507:SF1">
    <property type="entry name" value="BLL1555 PROTEIN"/>
    <property type="match status" value="1"/>
</dbReference>
<protein>
    <submittedName>
        <fullName evidence="4">Plastocyanin/azurin family copper-binding protein</fullName>
    </submittedName>
</protein>
<feature type="region of interest" description="Disordered" evidence="1">
    <location>
        <begin position="24"/>
        <end position="62"/>
    </location>
</feature>
<feature type="domain" description="EfeO-type cupredoxin-like" evidence="3">
    <location>
        <begin position="53"/>
        <end position="137"/>
    </location>
</feature>
<keyword evidence="2" id="KW-0732">Signal</keyword>
<accession>A0AAD1HE89</accession>
<dbReference type="AlphaFoldDB" id="A0AAD1HE89"/>
<dbReference type="InterPro" id="IPR008972">
    <property type="entry name" value="Cupredoxin"/>
</dbReference>
<dbReference type="EMBL" id="AP022560">
    <property type="protein sequence ID" value="BBX02438.1"/>
    <property type="molecule type" value="Genomic_DNA"/>
</dbReference>
<evidence type="ECO:0000256" key="2">
    <source>
        <dbReference type="SAM" id="SignalP"/>
    </source>
</evidence>
<sequence>MKKILLLCATVCLAAAFTACGSESSYTTSEGDSGTATATASPEATGETTTSASDEAAGPTITVADMSFGEPITVAPGAQITVKNDDSVEHSVTSQAAGQFELHVDGGEQGSFTAPTEPGEYAFYCVYHPSMKGTLIVK</sequence>
<dbReference type="Gene3D" id="2.60.40.420">
    <property type="entry name" value="Cupredoxins - blue copper proteins"/>
    <property type="match status" value="1"/>
</dbReference>
<keyword evidence="5" id="KW-1185">Reference proteome</keyword>
<evidence type="ECO:0000256" key="1">
    <source>
        <dbReference type="SAM" id="MobiDB-lite"/>
    </source>
</evidence>
<proteinExistence type="predicted"/>
<feature type="signal peptide" evidence="2">
    <location>
        <begin position="1"/>
        <end position="21"/>
    </location>
</feature>
<dbReference type="Pfam" id="PF13473">
    <property type="entry name" value="Cupredoxin_1"/>
    <property type="match status" value="1"/>
</dbReference>
<name>A0AAD1HE89_9MYCO</name>
<dbReference type="PANTHER" id="PTHR36507">
    <property type="entry name" value="BLL1555 PROTEIN"/>
    <property type="match status" value="1"/>
</dbReference>
<dbReference type="SUPFAM" id="SSF49503">
    <property type="entry name" value="Cupredoxins"/>
    <property type="match status" value="1"/>
</dbReference>